<dbReference type="Proteomes" id="UP000623687">
    <property type="component" value="Unassembled WGS sequence"/>
</dbReference>
<organism evidence="4 5">
    <name type="scientific">Pleurotus ostreatus</name>
    <name type="common">Oyster mushroom</name>
    <name type="synonym">White-rot fungus</name>
    <dbReference type="NCBI Taxonomy" id="5322"/>
    <lineage>
        <taxon>Eukaryota</taxon>
        <taxon>Fungi</taxon>
        <taxon>Dikarya</taxon>
        <taxon>Basidiomycota</taxon>
        <taxon>Agaricomycotina</taxon>
        <taxon>Agaricomycetes</taxon>
        <taxon>Agaricomycetidae</taxon>
        <taxon>Agaricales</taxon>
        <taxon>Pleurotineae</taxon>
        <taxon>Pleurotaceae</taxon>
        <taxon>Pleurotus</taxon>
    </lineage>
</organism>
<dbReference type="InterPro" id="IPR009060">
    <property type="entry name" value="UBA-like_sf"/>
</dbReference>
<dbReference type="Pfam" id="PF02204">
    <property type="entry name" value="VPS9"/>
    <property type="match status" value="1"/>
</dbReference>
<dbReference type="InterPro" id="IPR045046">
    <property type="entry name" value="Vps9-like"/>
</dbReference>
<feature type="compositionally biased region" description="Polar residues" evidence="1">
    <location>
        <begin position="679"/>
        <end position="698"/>
    </location>
</feature>
<dbReference type="Pfam" id="PF02845">
    <property type="entry name" value="CUE"/>
    <property type="match status" value="1"/>
</dbReference>
<sequence>MDSAASPPTADEPATSSALRLSVDPDGTGLKSRPASPQLTQSTPVQLRPAGEILSEFDPLANSVEKEAREAWGDAEGHPPPSPSPSPPPETPERPPSPPSKSKDATTNAPPATPLPPSSLNISAFPSLSALARTFSIPTPLRPRPLSMDSAKPVPSPGTLSSFAAQQESTRSSTDQGDRREADENAASAYNTANAPASSNDSTATPSAATSTDAASFDFQKFLDQMKSRSAEPVAKYLRSFLSNFAKRTFTIGDQVKIINDFLNFISIRMREVDAWKTTSDVEFDYAMEGMEKLVMNRLYEFTFTPQVARAVPPRPITSDDLEKDRILSQRIGLFGWIEEKHLDIPVGEGSKGFLMFAQQGMLFIYNVLYDHLSPFLELLKINHYKAPRDKLICILNCCKVIFGLIRHLRKEEGADSFVPILIFVVLKANPDHLISNVEFINRFRNPAKLQSEAGYYLSSLMGAVSFIETMDHTSLSNITQEEFEQNVEEAIQSLPPSHPHSPPMTPSSASIPSSTPKFLGPQSPHNREESAQPLSLPTPTIPALPGQTILSDDARRLLQKTGDTISKPLNAIGRIFSEALDGAESKLTYLPGPFAPFELGRERDGQAQQPHWSHPDQISQHSHGPSRQFPQTPISNSDPHMAPIQTPYKPRVRKTPSPYHSTSNSPDRSPRLGYASSPEETPTRYGNSGNAPYTNSPLALGPSQAILPPRVQSLAQQEFGTSLGPNSEGAHLSRTPTPALDLSAVQEQIDNAHEQAAAASKSTLVQIFPTVDTEVVQWVLEANDGDLGKSIEALLEMSSGA</sequence>
<feature type="compositionally biased region" description="Low complexity" evidence="1">
    <location>
        <begin position="185"/>
        <end position="209"/>
    </location>
</feature>
<dbReference type="GO" id="GO:0005829">
    <property type="term" value="C:cytosol"/>
    <property type="evidence" value="ECO:0007669"/>
    <property type="project" value="TreeGrafter"/>
</dbReference>
<proteinExistence type="predicted"/>
<dbReference type="SMART" id="SM00167">
    <property type="entry name" value="VPS9"/>
    <property type="match status" value="1"/>
</dbReference>
<dbReference type="Gene3D" id="1.10.8.10">
    <property type="entry name" value="DNA helicase RuvA subunit, C-terminal domain"/>
    <property type="match status" value="1"/>
</dbReference>
<dbReference type="RefSeq" id="XP_036632206.1">
    <property type="nucleotide sequence ID" value="XM_036776187.1"/>
</dbReference>
<dbReference type="InterPro" id="IPR037191">
    <property type="entry name" value="VPS9_dom_sf"/>
</dbReference>
<dbReference type="OrthoDB" id="300289at2759"/>
<dbReference type="CDD" id="cd14279">
    <property type="entry name" value="CUE"/>
    <property type="match status" value="1"/>
</dbReference>
<evidence type="ECO:0000256" key="1">
    <source>
        <dbReference type="SAM" id="MobiDB-lite"/>
    </source>
</evidence>
<keyword evidence="5" id="KW-1185">Reference proteome</keyword>
<evidence type="ECO:0000313" key="5">
    <source>
        <dbReference type="Proteomes" id="UP000623687"/>
    </source>
</evidence>
<dbReference type="AlphaFoldDB" id="A0A8H6ZWK9"/>
<dbReference type="Gene3D" id="1.10.246.120">
    <property type="match status" value="1"/>
</dbReference>
<dbReference type="Gene3D" id="1.20.1050.80">
    <property type="entry name" value="VPS9 domain"/>
    <property type="match status" value="1"/>
</dbReference>
<dbReference type="EMBL" id="JACETU010000004">
    <property type="protein sequence ID" value="KAF7430928.1"/>
    <property type="molecule type" value="Genomic_DNA"/>
</dbReference>
<feature type="compositionally biased region" description="Basic and acidic residues" evidence="1">
    <location>
        <begin position="64"/>
        <end position="77"/>
    </location>
</feature>
<dbReference type="GeneID" id="59376461"/>
<dbReference type="GO" id="GO:0043130">
    <property type="term" value="F:ubiquitin binding"/>
    <property type="evidence" value="ECO:0007669"/>
    <property type="project" value="InterPro"/>
</dbReference>
<dbReference type="VEuPathDB" id="FungiDB:PC9H_006643"/>
<feature type="domain" description="CUE" evidence="2">
    <location>
        <begin position="757"/>
        <end position="800"/>
    </location>
</feature>
<evidence type="ECO:0000313" key="4">
    <source>
        <dbReference type="EMBL" id="KAF7430928.1"/>
    </source>
</evidence>
<feature type="compositionally biased region" description="Polar residues" evidence="1">
    <location>
        <begin position="158"/>
        <end position="175"/>
    </location>
</feature>
<feature type="compositionally biased region" description="Polar residues" evidence="1">
    <location>
        <begin position="35"/>
        <end position="45"/>
    </location>
</feature>
<accession>A0A8H6ZWK9</accession>
<dbReference type="GO" id="GO:0016192">
    <property type="term" value="P:vesicle-mediated transport"/>
    <property type="evidence" value="ECO:0007669"/>
    <property type="project" value="InterPro"/>
</dbReference>
<dbReference type="PROSITE" id="PS51140">
    <property type="entry name" value="CUE"/>
    <property type="match status" value="1"/>
</dbReference>
<dbReference type="InterPro" id="IPR003892">
    <property type="entry name" value="CUE"/>
</dbReference>
<dbReference type="SUPFAM" id="SSF109993">
    <property type="entry name" value="VPS9 domain"/>
    <property type="match status" value="1"/>
</dbReference>
<dbReference type="SMART" id="SM00546">
    <property type="entry name" value="CUE"/>
    <property type="match status" value="1"/>
</dbReference>
<feature type="region of interest" description="Disordered" evidence="1">
    <location>
        <begin position="494"/>
        <end position="547"/>
    </location>
</feature>
<feature type="region of interest" description="Disordered" evidence="1">
    <location>
        <begin position="1"/>
        <end position="123"/>
    </location>
</feature>
<feature type="region of interest" description="Disordered" evidence="1">
    <location>
        <begin position="598"/>
        <end position="705"/>
    </location>
</feature>
<gene>
    <name evidence="4" type="ORF">PC9H_006643</name>
</gene>
<comment type="caution">
    <text evidence="4">The sequence shown here is derived from an EMBL/GenBank/DDBJ whole genome shotgun (WGS) entry which is preliminary data.</text>
</comment>
<dbReference type="InterPro" id="IPR003123">
    <property type="entry name" value="VPS9"/>
</dbReference>
<dbReference type="SUPFAM" id="SSF46934">
    <property type="entry name" value="UBA-like"/>
    <property type="match status" value="1"/>
</dbReference>
<feature type="region of interest" description="Disordered" evidence="1">
    <location>
        <begin position="136"/>
        <end position="209"/>
    </location>
</feature>
<reference evidence="4" key="1">
    <citation type="submission" date="2019-07" db="EMBL/GenBank/DDBJ databases">
        <authorList>
            <person name="Palmer J.M."/>
        </authorList>
    </citation>
    <scope>NUCLEOTIDE SEQUENCE</scope>
    <source>
        <strain evidence="4">PC9</strain>
    </source>
</reference>
<feature type="domain" description="VPS9" evidence="3">
    <location>
        <begin position="322"/>
        <end position="477"/>
    </location>
</feature>
<dbReference type="PROSITE" id="PS51205">
    <property type="entry name" value="VPS9"/>
    <property type="match status" value="1"/>
</dbReference>
<name>A0A8H6ZWK9_PLEOS</name>
<feature type="compositionally biased region" description="Pro residues" evidence="1">
    <location>
        <begin position="78"/>
        <end position="99"/>
    </location>
</feature>
<feature type="compositionally biased region" description="Polar residues" evidence="1">
    <location>
        <begin position="659"/>
        <end position="668"/>
    </location>
</feature>
<protein>
    <submittedName>
        <fullName evidence="4">Uncharacterized protein</fullName>
    </submittedName>
</protein>
<dbReference type="Pfam" id="PF18151">
    <property type="entry name" value="DUF5601"/>
    <property type="match status" value="1"/>
</dbReference>
<dbReference type="PANTHER" id="PTHR23101">
    <property type="entry name" value="RAB GDP/GTP EXCHANGE FACTOR"/>
    <property type="match status" value="1"/>
</dbReference>
<feature type="compositionally biased region" description="Low complexity" evidence="1">
    <location>
        <begin position="507"/>
        <end position="517"/>
    </location>
</feature>
<evidence type="ECO:0000259" key="2">
    <source>
        <dbReference type="PROSITE" id="PS51140"/>
    </source>
</evidence>
<dbReference type="GO" id="GO:0005085">
    <property type="term" value="F:guanyl-nucleotide exchange factor activity"/>
    <property type="evidence" value="ECO:0007669"/>
    <property type="project" value="InterPro"/>
</dbReference>
<feature type="compositionally biased region" description="Polar residues" evidence="1">
    <location>
        <begin position="607"/>
        <end position="639"/>
    </location>
</feature>
<feature type="compositionally biased region" description="Pro residues" evidence="1">
    <location>
        <begin position="497"/>
        <end position="506"/>
    </location>
</feature>
<dbReference type="GO" id="GO:0030139">
    <property type="term" value="C:endocytic vesicle"/>
    <property type="evidence" value="ECO:0007669"/>
    <property type="project" value="TreeGrafter"/>
</dbReference>
<dbReference type="InterPro" id="IPR041545">
    <property type="entry name" value="DUF5601"/>
</dbReference>
<dbReference type="GO" id="GO:0031267">
    <property type="term" value="F:small GTPase binding"/>
    <property type="evidence" value="ECO:0007669"/>
    <property type="project" value="TreeGrafter"/>
</dbReference>
<evidence type="ECO:0000259" key="3">
    <source>
        <dbReference type="PROSITE" id="PS51205"/>
    </source>
</evidence>
<dbReference type="PANTHER" id="PTHR23101:SF25">
    <property type="entry name" value="GTPASE-ACTIVATING PROTEIN AND VPS9 DOMAIN-CONTAINING PROTEIN 1"/>
    <property type="match status" value="1"/>
</dbReference>